<reference evidence="1 2" key="1">
    <citation type="journal article" date="2015" name="Proc. Natl. Acad. Sci. U.S.A.">
        <title>The resurrection genome of Boea hygrometrica: A blueprint for survival of dehydration.</title>
        <authorList>
            <person name="Xiao L."/>
            <person name="Yang G."/>
            <person name="Zhang L."/>
            <person name="Yang X."/>
            <person name="Zhao S."/>
            <person name="Ji Z."/>
            <person name="Zhou Q."/>
            <person name="Hu M."/>
            <person name="Wang Y."/>
            <person name="Chen M."/>
            <person name="Xu Y."/>
            <person name="Jin H."/>
            <person name="Xiao X."/>
            <person name="Hu G."/>
            <person name="Bao F."/>
            <person name="Hu Y."/>
            <person name="Wan P."/>
            <person name="Li L."/>
            <person name="Deng X."/>
            <person name="Kuang T."/>
            <person name="Xiang C."/>
            <person name="Zhu J.K."/>
            <person name="Oliver M.J."/>
            <person name="He Y."/>
        </authorList>
    </citation>
    <scope>NUCLEOTIDE SEQUENCE [LARGE SCALE GENOMIC DNA]</scope>
    <source>
        <strain evidence="2">cv. XS01</strain>
    </source>
</reference>
<name>A0A2Z7BE02_9LAMI</name>
<dbReference type="EMBL" id="KV006899">
    <property type="protein sequence ID" value="KZV32247.1"/>
    <property type="molecule type" value="Genomic_DNA"/>
</dbReference>
<protein>
    <submittedName>
        <fullName evidence="1">Uncharacterized protein</fullName>
    </submittedName>
</protein>
<evidence type="ECO:0000313" key="1">
    <source>
        <dbReference type="EMBL" id="KZV32247.1"/>
    </source>
</evidence>
<organism evidence="1 2">
    <name type="scientific">Dorcoceras hygrometricum</name>
    <dbReference type="NCBI Taxonomy" id="472368"/>
    <lineage>
        <taxon>Eukaryota</taxon>
        <taxon>Viridiplantae</taxon>
        <taxon>Streptophyta</taxon>
        <taxon>Embryophyta</taxon>
        <taxon>Tracheophyta</taxon>
        <taxon>Spermatophyta</taxon>
        <taxon>Magnoliopsida</taxon>
        <taxon>eudicotyledons</taxon>
        <taxon>Gunneridae</taxon>
        <taxon>Pentapetalae</taxon>
        <taxon>asterids</taxon>
        <taxon>lamiids</taxon>
        <taxon>Lamiales</taxon>
        <taxon>Gesneriaceae</taxon>
        <taxon>Didymocarpoideae</taxon>
        <taxon>Trichosporeae</taxon>
        <taxon>Loxocarpinae</taxon>
        <taxon>Dorcoceras</taxon>
    </lineage>
</organism>
<dbReference type="OrthoDB" id="1930729at2759"/>
<gene>
    <name evidence="1" type="ORF">F511_29426</name>
</gene>
<sequence length="392" mass="45047">MKFVKDLSFLNERELQRMVQDGQFGNLIRYAYDYLNSNQLLWFLMSRQVVDCGIEFWMVIHKRPLWFSLLEYGLITWLNYSSTYPAILEEDGFRRSHFPGMSTVTLVDLRARIVEFEGEIGVEVDVEKIKLASLYFASVILSHRRKRNKEEVDPQWKRRSGSKIRSSTVWKPPPQYWPTKFIMVVVRLFQLVERMQRLTAPNDVCGMLTPTDAELLSAHYISGDFIVSNECLVTRRMSELMSRGLKSTSAQFTSHQFTSAQYTSHHASPSHLQSLEERLTGVEVQLTMMWQQQANIMDILKSHQSDMLIVKSIVEDKRARSPVITTGGMTASAEMTERAEETDSPDGFELALSMLPPVREVTWTGLLEVAGWTKVARMVLLSPVREEESGST</sequence>
<dbReference type="Proteomes" id="UP000250235">
    <property type="component" value="Unassembled WGS sequence"/>
</dbReference>
<dbReference type="AlphaFoldDB" id="A0A2Z7BE02"/>
<accession>A0A2Z7BE02</accession>
<proteinExistence type="predicted"/>
<keyword evidence="2" id="KW-1185">Reference proteome</keyword>
<evidence type="ECO:0000313" key="2">
    <source>
        <dbReference type="Proteomes" id="UP000250235"/>
    </source>
</evidence>